<dbReference type="RefSeq" id="WP_002657291.1">
    <property type="nucleotide sequence ID" value="NZ_JH719942.1"/>
</dbReference>
<dbReference type="AlphaFoldDB" id="J0P4M9"/>
<evidence type="ECO:0000259" key="2">
    <source>
        <dbReference type="Pfam" id="PF19572"/>
    </source>
</evidence>
<evidence type="ECO:0000256" key="1">
    <source>
        <dbReference type="SAM" id="MobiDB-lite"/>
    </source>
</evidence>
<dbReference type="InterPro" id="IPR047799">
    <property type="entry name" value="T9SS_OM_PorV"/>
</dbReference>
<dbReference type="EMBL" id="JH719942">
    <property type="protein sequence ID" value="EJF52387.1"/>
    <property type="molecule type" value="Genomic_DNA"/>
</dbReference>
<protein>
    <recommendedName>
        <fullName evidence="2">Type IX secretion system protein PorV domain-containing protein</fullName>
    </recommendedName>
</protein>
<dbReference type="NCBIfam" id="NF033709">
    <property type="entry name" value="PorV_fam"/>
    <property type="match status" value="1"/>
</dbReference>
<feature type="domain" description="Type IX secretion system protein PorV" evidence="2">
    <location>
        <begin position="46"/>
        <end position="282"/>
    </location>
</feature>
<proteinExistence type="predicted"/>
<dbReference type="OrthoDB" id="9758448at2"/>
<reference evidence="4" key="1">
    <citation type="journal article" date="2012" name="Stand. Genomic Sci.">
        <title>Permanent draft genome sequence of the gliding predator Saprospira grandis strain Sa g1 (= HR1).</title>
        <authorList>
            <person name="Mavromatis K."/>
            <person name="Chertkov O."/>
            <person name="Lapidus A."/>
            <person name="Nolan M."/>
            <person name="Lucas S."/>
            <person name="Tice H."/>
            <person name="Del Rio T.G."/>
            <person name="Cheng J.F."/>
            <person name="Han C."/>
            <person name="Tapia R."/>
            <person name="Bruce D."/>
            <person name="Goodwin L.A."/>
            <person name="Pitluck S."/>
            <person name="Huntemann M."/>
            <person name="Liolios K."/>
            <person name="Pagani I."/>
            <person name="Ivanova N."/>
            <person name="Mikhailova N."/>
            <person name="Pati A."/>
            <person name="Chen A."/>
            <person name="Palaniappan K."/>
            <person name="Land M."/>
            <person name="Brambilla E.M."/>
            <person name="Rohde M."/>
            <person name="Spring S."/>
            <person name="Goker M."/>
            <person name="Detter J.C."/>
            <person name="Bristow J."/>
            <person name="Eisen J.A."/>
            <person name="Markowitz V."/>
            <person name="Hugenholtz P."/>
            <person name="Kyrpides N.C."/>
            <person name="Klenk H.P."/>
            <person name="Woyke T."/>
        </authorList>
    </citation>
    <scope>NUCLEOTIDE SEQUENCE [LARGE SCALE GENOMIC DNA]</scope>
    <source>
        <strain evidence="4">DSM 2844</strain>
    </source>
</reference>
<dbReference type="NCBIfam" id="NF033710">
    <property type="entry name" value="T9SS_OM_PorV"/>
    <property type="match status" value="1"/>
</dbReference>
<dbReference type="InterPro" id="IPR045741">
    <property type="entry name" value="PorV"/>
</dbReference>
<dbReference type="Gene3D" id="2.40.160.60">
    <property type="entry name" value="Outer membrane protein transport protein (OMPP1/FadL/TodX)"/>
    <property type="match status" value="1"/>
</dbReference>
<dbReference type="Pfam" id="PF19572">
    <property type="entry name" value="PorV"/>
    <property type="match status" value="1"/>
</dbReference>
<dbReference type="HOGENOM" id="CLU_058805_1_1_10"/>
<gene>
    <name evidence="3" type="ORF">SapgrDRAFT_0644</name>
</gene>
<evidence type="ECO:0000313" key="3">
    <source>
        <dbReference type="EMBL" id="EJF52387.1"/>
    </source>
</evidence>
<sequence length="426" mass="46775">MQQRILQAFSFVLGLGIFLGLPEAKAQCIQTQDGQLLQPDGSPCSNTIITAVPFLRITPDARFGAMGDAGIALDADPNSMHFNSSNLAWASSDVGVSMSYTPWLRALGLNDVFLSYVSVYKHLDDRQTLGGSLRYFSLGEIQYTDDQGNALQTVSPREFELTGAYARKMSQNFSAAMNLKYIYSSLGTGVAAGGETLTPAHAFAADVSFTYNKPMKVNDKEANLRIGLAMTNLGSKISYTQSADRDYLPANIGLGSAFTYDIDEHNSITFALDINKLMVPTPIPRSMEDENGNLVDNPEYDSDGDSGQGDGTADYKQQSVPSSIFSSFNDAPAGAGEEFRELMYSIGMEYWYNKQFAVRAGHYNEHSTKGNRKYFTLGLGLKYNIFNINFSYLVPAVAAQRNPLDNTLRFSLVFDFGEAPEFDTKK</sequence>
<accession>J0P4M9</accession>
<name>J0P4M9_9BACT</name>
<organism evidence="3 4">
    <name type="scientific">Saprospira grandis DSM 2844</name>
    <dbReference type="NCBI Taxonomy" id="694433"/>
    <lineage>
        <taxon>Bacteria</taxon>
        <taxon>Pseudomonadati</taxon>
        <taxon>Bacteroidota</taxon>
        <taxon>Saprospiria</taxon>
        <taxon>Saprospirales</taxon>
        <taxon>Saprospiraceae</taxon>
        <taxon>Saprospira</taxon>
    </lineage>
</organism>
<feature type="region of interest" description="Disordered" evidence="1">
    <location>
        <begin position="283"/>
        <end position="316"/>
    </location>
</feature>
<dbReference type="Proteomes" id="UP000005113">
    <property type="component" value="Unassembled WGS sequence"/>
</dbReference>
<evidence type="ECO:0000313" key="4">
    <source>
        <dbReference type="Proteomes" id="UP000005113"/>
    </source>
</evidence>